<dbReference type="Proteomes" id="UP000177258">
    <property type="component" value="Unassembled WGS sequence"/>
</dbReference>
<dbReference type="GO" id="GO:0004377">
    <property type="term" value="F:GDP-Man:Man(3)GlcNAc(2)-PP-Dol alpha-1,2-mannosyltransferase activity"/>
    <property type="evidence" value="ECO:0007669"/>
    <property type="project" value="InterPro"/>
</dbReference>
<dbReference type="GO" id="GO:0016020">
    <property type="term" value="C:membrane"/>
    <property type="evidence" value="ECO:0007669"/>
    <property type="project" value="TreeGrafter"/>
</dbReference>
<feature type="domain" description="Glycosyl transferase family 1" evidence="1">
    <location>
        <begin position="168"/>
        <end position="333"/>
    </location>
</feature>
<proteinExistence type="predicted"/>
<gene>
    <name evidence="2" type="ORF">A3D83_01065</name>
</gene>
<dbReference type="AlphaFoldDB" id="A0A1F5JY70"/>
<dbReference type="PANTHER" id="PTHR45919">
    <property type="entry name" value="GDP-MAN:MAN(3)GLCNAC(2)-PP-DOL ALPHA-1,2-MANNOSYLTRANSFERASE"/>
    <property type="match status" value="1"/>
</dbReference>
<dbReference type="EMBL" id="MFDB01000008">
    <property type="protein sequence ID" value="OGE33543.1"/>
    <property type="molecule type" value="Genomic_DNA"/>
</dbReference>
<organism evidence="2 3">
    <name type="scientific">Candidatus Daviesbacteria bacterium RIFCSPHIGHO2_02_FULL_41_10</name>
    <dbReference type="NCBI Taxonomy" id="1797774"/>
    <lineage>
        <taxon>Bacteria</taxon>
        <taxon>Candidatus Daviesiibacteriota</taxon>
    </lineage>
</organism>
<dbReference type="CDD" id="cd03801">
    <property type="entry name" value="GT4_PimA-like"/>
    <property type="match status" value="1"/>
</dbReference>
<name>A0A1F5JY70_9BACT</name>
<protein>
    <recommendedName>
        <fullName evidence="1">Glycosyl transferase family 1 domain-containing protein</fullName>
    </recommendedName>
</protein>
<dbReference type="InterPro" id="IPR001296">
    <property type="entry name" value="Glyco_trans_1"/>
</dbReference>
<accession>A0A1F5JY70</accession>
<reference evidence="2 3" key="1">
    <citation type="journal article" date="2016" name="Nat. Commun.">
        <title>Thousands of microbial genomes shed light on interconnected biogeochemical processes in an aquifer system.</title>
        <authorList>
            <person name="Anantharaman K."/>
            <person name="Brown C.T."/>
            <person name="Hug L.A."/>
            <person name="Sharon I."/>
            <person name="Castelle C.J."/>
            <person name="Probst A.J."/>
            <person name="Thomas B.C."/>
            <person name="Singh A."/>
            <person name="Wilkins M.J."/>
            <person name="Karaoz U."/>
            <person name="Brodie E.L."/>
            <person name="Williams K.H."/>
            <person name="Hubbard S.S."/>
            <person name="Banfield J.F."/>
        </authorList>
    </citation>
    <scope>NUCLEOTIDE SEQUENCE [LARGE SCALE GENOMIC DNA]</scope>
</reference>
<dbReference type="Gene3D" id="3.40.50.2000">
    <property type="entry name" value="Glycogen Phosphorylase B"/>
    <property type="match status" value="1"/>
</dbReference>
<comment type="caution">
    <text evidence="2">The sequence shown here is derived from an EMBL/GenBank/DDBJ whole genome shotgun (WGS) entry which is preliminary data.</text>
</comment>
<evidence type="ECO:0000313" key="2">
    <source>
        <dbReference type="EMBL" id="OGE33543.1"/>
    </source>
</evidence>
<dbReference type="InterPro" id="IPR038013">
    <property type="entry name" value="ALG11"/>
</dbReference>
<dbReference type="PANTHER" id="PTHR45919:SF1">
    <property type="entry name" value="GDP-MAN:MAN(3)GLCNAC(2)-PP-DOL ALPHA-1,2-MANNOSYLTRANSFERASE"/>
    <property type="match status" value="1"/>
</dbReference>
<sequence length="357" mass="40348">MKIAVYSPYLDTFGGGEKYMMTIAETFSRDHNVEVLLDRHLLNFGGEYLKNELSKRFSLNLQKVSFIEAPVGRGAAILDRSFFLKKYDAFFYLTDGSIFYPTAGKNILHIQSPLVGQPAQSLWGKLKLKGWDLIIYNSGFTKEHSVKNWPLRSEIIYPPVDTDIIKPLEKKKYILSVGRFTPVKKQADLIEAFKSLLNEYSVDGWSLHLAGSAGKGDMDYSDELRDLAQGLPVKFYPNMDYKGLVKLYGQSSIYWHAAGFGEIDPTKMEHFGISTVEAMAGGCVPVVIGKGGQLEIIEDQISGYLWNTIDECKELTAEVISDERLRSRLSENAVSRSKKFNKDKFIENILRISHLTK</sequence>
<dbReference type="SUPFAM" id="SSF53756">
    <property type="entry name" value="UDP-Glycosyltransferase/glycogen phosphorylase"/>
    <property type="match status" value="1"/>
</dbReference>
<dbReference type="GO" id="GO:0006487">
    <property type="term" value="P:protein N-linked glycosylation"/>
    <property type="evidence" value="ECO:0007669"/>
    <property type="project" value="TreeGrafter"/>
</dbReference>
<evidence type="ECO:0000259" key="1">
    <source>
        <dbReference type="Pfam" id="PF00534"/>
    </source>
</evidence>
<evidence type="ECO:0000313" key="3">
    <source>
        <dbReference type="Proteomes" id="UP000177258"/>
    </source>
</evidence>
<dbReference type="Pfam" id="PF00534">
    <property type="entry name" value="Glycos_transf_1"/>
    <property type="match status" value="1"/>
</dbReference>